<protein>
    <submittedName>
        <fullName evidence="1">DUF1579 domain-containing protein</fullName>
    </submittedName>
</protein>
<dbReference type="EMBL" id="RJVO01000001">
    <property type="protein sequence ID" value="ROH93072.1"/>
    <property type="molecule type" value="Genomic_DNA"/>
</dbReference>
<reference evidence="1 2" key="1">
    <citation type="submission" date="2018-10" db="EMBL/GenBank/DDBJ databases">
        <authorList>
            <person name="Chen W.-M."/>
        </authorList>
    </citation>
    <scope>NUCLEOTIDE SEQUENCE [LARGE SCALE GENOMIC DNA]</scope>
    <source>
        <strain evidence="1 2">THS-13</strain>
    </source>
</reference>
<dbReference type="InParanoid" id="A0A3N0VJZ0"/>
<proteinExistence type="predicted"/>
<organism evidence="1 2">
    <name type="scientific">Stagnimonas aquatica</name>
    <dbReference type="NCBI Taxonomy" id="2689987"/>
    <lineage>
        <taxon>Bacteria</taxon>
        <taxon>Pseudomonadati</taxon>
        <taxon>Pseudomonadota</taxon>
        <taxon>Gammaproteobacteria</taxon>
        <taxon>Nevskiales</taxon>
        <taxon>Nevskiaceae</taxon>
        <taxon>Stagnimonas</taxon>
    </lineage>
</organism>
<dbReference type="Pfam" id="PF07617">
    <property type="entry name" value="DUF1579"/>
    <property type="match status" value="1"/>
</dbReference>
<evidence type="ECO:0000313" key="2">
    <source>
        <dbReference type="Proteomes" id="UP000282106"/>
    </source>
</evidence>
<dbReference type="RefSeq" id="WP_123209924.1">
    <property type="nucleotide sequence ID" value="NZ_RJVO01000001.1"/>
</dbReference>
<dbReference type="AlphaFoldDB" id="A0A3N0VJZ0"/>
<gene>
    <name evidence="1" type="ORF">ED208_00605</name>
</gene>
<evidence type="ECO:0000313" key="1">
    <source>
        <dbReference type="EMBL" id="ROH93072.1"/>
    </source>
</evidence>
<keyword evidence="2" id="KW-1185">Reference proteome</keyword>
<sequence length="152" mass="16573">MKLSSLHPALLGEWSGEKSLWFDPKAPPHAVCPCEVQITSEAMGKFLALRYRWSYEGQPQSGLLLVGNDNERALVSAAWVDSFHSSGSVMHCRGEARANGFLVLGSYAAPPGPDWGWDLVLQLLPAGGLELLMHNIPPGGSPELAVRILWER</sequence>
<dbReference type="InterPro" id="IPR011473">
    <property type="entry name" value="DUF1579"/>
</dbReference>
<name>A0A3N0VJZ0_9GAMM</name>
<dbReference type="Proteomes" id="UP000282106">
    <property type="component" value="Unassembled WGS sequence"/>
</dbReference>
<accession>A0A3N0VJZ0</accession>
<comment type="caution">
    <text evidence="1">The sequence shown here is derived from an EMBL/GenBank/DDBJ whole genome shotgun (WGS) entry which is preliminary data.</text>
</comment>